<dbReference type="Proteomes" id="UP000292209">
    <property type="component" value="Unassembled WGS sequence"/>
</dbReference>
<sequence length="128" mass="14958">MATHRCKHICKPLQAHPQTKVCKRASTSPTREKLFFKISFPSKIFKTATEQPTHKDQNTHWTMTAKPLSDLTFTKRQTERQLVTAVLQKWRCSASYDSEVVSQNLMLRLKFSGKNRHLRKAAKRYRQA</sequence>
<evidence type="ECO:0000313" key="1">
    <source>
        <dbReference type="EMBL" id="RZS95431.1"/>
    </source>
</evidence>
<proteinExistence type="predicted"/>
<accession>A0A4Q7P623</accession>
<dbReference type="EMBL" id="SGXG01000001">
    <property type="protein sequence ID" value="RZS95431.1"/>
    <property type="molecule type" value="Genomic_DNA"/>
</dbReference>
<keyword evidence="2" id="KW-1185">Reference proteome</keyword>
<reference evidence="1 2" key="1">
    <citation type="submission" date="2019-02" db="EMBL/GenBank/DDBJ databases">
        <title>Genomic Encyclopedia of Archaeal and Bacterial Type Strains, Phase II (KMG-II): from individual species to whole genera.</title>
        <authorList>
            <person name="Goeker M."/>
        </authorList>
    </citation>
    <scope>NUCLEOTIDE SEQUENCE [LARGE SCALE GENOMIC DNA]</scope>
    <source>
        <strain evidence="1 2">DSM 21411</strain>
    </source>
</reference>
<dbReference type="AlphaFoldDB" id="A0A4Q7P623"/>
<protein>
    <submittedName>
        <fullName evidence="1">Uncharacterized protein</fullName>
    </submittedName>
</protein>
<evidence type="ECO:0000313" key="2">
    <source>
        <dbReference type="Proteomes" id="UP000292209"/>
    </source>
</evidence>
<gene>
    <name evidence="1" type="ORF">BC751_0961</name>
</gene>
<organism evidence="1 2">
    <name type="scientific">Cecembia calidifontis</name>
    <dbReference type="NCBI Taxonomy" id="1187080"/>
    <lineage>
        <taxon>Bacteria</taxon>
        <taxon>Pseudomonadati</taxon>
        <taxon>Bacteroidota</taxon>
        <taxon>Cytophagia</taxon>
        <taxon>Cytophagales</taxon>
        <taxon>Cyclobacteriaceae</taxon>
        <taxon>Cecembia</taxon>
    </lineage>
</organism>
<name>A0A4Q7P623_9BACT</name>
<comment type="caution">
    <text evidence="1">The sequence shown here is derived from an EMBL/GenBank/DDBJ whole genome shotgun (WGS) entry which is preliminary data.</text>
</comment>